<feature type="compositionally biased region" description="Pro residues" evidence="1">
    <location>
        <begin position="19"/>
        <end position="31"/>
    </location>
</feature>
<feature type="compositionally biased region" description="Low complexity" evidence="1">
    <location>
        <begin position="7"/>
        <end position="18"/>
    </location>
</feature>
<feature type="compositionally biased region" description="Low complexity" evidence="1">
    <location>
        <begin position="146"/>
        <end position="165"/>
    </location>
</feature>
<dbReference type="OrthoDB" id="3562396at2759"/>
<evidence type="ECO:0000313" key="3">
    <source>
        <dbReference type="Proteomes" id="UP000070700"/>
    </source>
</evidence>
<gene>
    <name evidence="2" type="ORF">LY89DRAFT_730243</name>
</gene>
<keyword evidence="3" id="KW-1185">Reference proteome</keyword>
<sequence>MEDEPVRPLVPRPRGLQPPTYPSTPVLPSPTTPRSILKTSDSTAAPRSEASTSTSHSSTSSSPSKLERQKIAKLERNDPMRVTPVNKVKEGAFFAFVLLPLSCWYTRGGKRLKDLDDFDDEPFRPRPSQQLARRSSVSATPSMQLQRRSSVSVSMPMQSPGPGRW</sequence>
<organism evidence="2 3">
    <name type="scientific">Mollisia scopiformis</name>
    <name type="common">Conifer needle endophyte fungus</name>
    <name type="synonym">Phialocephala scopiformis</name>
    <dbReference type="NCBI Taxonomy" id="149040"/>
    <lineage>
        <taxon>Eukaryota</taxon>
        <taxon>Fungi</taxon>
        <taxon>Dikarya</taxon>
        <taxon>Ascomycota</taxon>
        <taxon>Pezizomycotina</taxon>
        <taxon>Leotiomycetes</taxon>
        <taxon>Helotiales</taxon>
        <taxon>Mollisiaceae</taxon>
        <taxon>Mollisia</taxon>
    </lineage>
</organism>
<proteinExistence type="predicted"/>
<name>A0A194XMW2_MOLSC</name>
<reference evidence="2 3" key="1">
    <citation type="submission" date="2015-10" db="EMBL/GenBank/DDBJ databases">
        <title>Full genome of DAOMC 229536 Phialocephala scopiformis, a fungal endophyte of spruce producing the potent anti-insectan compound rugulosin.</title>
        <authorList>
            <consortium name="DOE Joint Genome Institute"/>
            <person name="Walker A.K."/>
            <person name="Frasz S.L."/>
            <person name="Seifert K.A."/>
            <person name="Miller J.D."/>
            <person name="Mondo S.J."/>
            <person name="Labutti K."/>
            <person name="Lipzen A."/>
            <person name="Dockter R."/>
            <person name="Kennedy M."/>
            <person name="Grigoriev I.V."/>
            <person name="Spatafora J.W."/>
        </authorList>
    </citation>
    <scope>NUCLEOTIDE SEQUENCE [LARGE SCALE GENOMIC DNA]</scope>
    <source>
        <strain evidence="2 3">CBS 120377</strain>
    </source>
</reference>
<evidence type="ECO:0000313" key="2">
    <source>
        <dbReference type="EMBL" id="KUJ21466.1"/>
    </source>
</evidence>
<feature type="compositionally biased region" description="Polar residues" evidence="1">
    <location>
        <begin position="127"/>
        <end position="145"/>
    </location>
</feature>
<dbReference type="InParanoid" id="A0A194XMW2"/>
<accession>A0A194XMW2</accession>
<dbReference type="GeneID" id="28829181"/>
<feature type="compositionally biased region" description="Low complexity" evidence="1">
    <location>
        <begin position="51"/>
        <end position="64"/>
    </location>
</feature>
<dbReference type="KEGG" id="psco:LY89DRAFT_730243"/>
<feature type="compositionally biased region" description="Basic and acidic residues" evidence="1">
    <location>
        <begin position="65"/>
        <end position="79"/>
    </location>
</feature>
<feature type="region of interest" description="Disordered" evidence="1">
    <location>
        <begin position="114"/>
        <end position="165"/>
    </location>
</feature>
<protein>
    <submittedName>
        <fullName evidence="2">Uncharacterized protein</fullName>
    </submittedName>
</protein>
<dbReference type="EMBL" id="KQ947408">
    <property type="protein sequence ID" value="KUJ21466.1"/>
    <property type="molecule type" value="Genomic_DNA"/>
</dbReference>
<feature type="region of interest" description="Disordered" evidence="1">
    <location>
        <begin position="1"/>
        <end position="83"/>
    </location>
</feature>
<dbReference type="RefSeq" id="XP_018075821.1">
    <property type="nucleotide sequence ID" value="XM_018219455.1"/>
</dbReference>
<dbReference type="AlphaFoldDB" id="A0A194XMW2"/>
<evidence type="ECO:0000256" key="1">
    <source>
        <dbReference type="SAM" id="MobiDB-lite"/>
    </source>
</evidence>
<dbReference type="Proteomes" id="UP000070700">
    <property type="component" value="Unassembled WGS sequence"/>
</dbReference>